<dbReference type="SUPFAM" id="SSF144091">
    <property type="entry name" value="Rhomboid-like"/>
    <property type="match status" value="1"/>
</dbReference>
<dbReference type="AlphaFoldDB" id="A0A7W8DJZ0"/>
<dbReference type="RefSeq" id="WP_184339439.1">
    <property type="nucleotide sequence ID" value="NZ_JACHIG010000004.1"/>
</dbReference>
<organism evidence="6 7">
    <name type="scientific">Prosthecobacter vanneervenii</name>
    <dbReference type="NCBI Taxonomy" id="48466"/>
    <lineage>
        <taxon>Bacteria</taxon>
        <taxon>Pseudomonadati</taxon>
        <taxon>Verrucomicrobiota</taxon>
        <taxon>Verrucomicrobiia</taxon>
        <taxon>Verrucomicrobiales</taxon>
        <taxon>Verrucomicrobiaceae</taxon>
        <taxon>Prosthecobacter</taxon>
    </lineage>
</organism>
<evidence type="ECO:0000256" key="5">
    <source>
        <dbReference type="SAM" id="Phobius"/>
    </source>
</evidence>
<feature type="transmembrane region" description="Helical" evidence="5">
    <location>
        <begin position="182"/>
        <end position="201"/>
    </location>
</feature>
<proteinExistence type="predicted"/>
<keyword evidence="4 5" id="KW-0472">Membrane</keyword>
<evidence type="ECO:0000256" key="1">
    <source>
        <dbReference type="ARBA" id="ARBA00004141"/>
    </source>
</evidence>
<feature type="transmembrane region" description="Helical" evidence="5">
    <location>
        <begin position="64"/>
        <end position="90"/>
    </location>
</feature>
<evidence type="ECO:0000313" key="6">
    <source>
        <dbReference type="EMBL" id="MBB5032510.1"/>
    </source>
</evidence>
<feature type="transmembrane region" description="Helical" evidence="5">
    <location>
        <begin position="102"/>
        <end position="122"/>
    </location>
</feature>
<evidence type="ECO:0008006" key="8">
    <source>
        <dbReference type="Google" id="ProtNLM"/>
    </source>
</evidence>
<comment type="subcellular location">
    <subcellularLocation>
        <location evidence="1">Membrane</location>
        <topology evidence="1">Multi-pass membrane protein</topology>
    </subcellularLocation>
</comment>
<gene>
    <name evidence="6" type="ORF">HNQ65_002092</name>
</gene>
<feature type="transmembrane region" description="Helical" evidence="5">
    <location>
        <begin position="128"/>
        <end position="151"/>
    </location>
</feature>
<keyword evidence="2 5" id="KW-0812">Transmembrane</keyword>
<comment type="caution">
    <text evidence="6">The sequence shown here is derived from an EMBL/GenBank/DDBJ whole genome shotgun (WGS) entry which is preliminary data.</text>
</comment>
<keyword evidence="7" id="KW-1185">Reference proteome</keyword>
<dbReference type="GO" id="GO:0016020">
    <property type="term" value="C:membrane"/>
    <property type="evidence" value="ECO:0007669"/>
    <property type="project" value="UniProtKB-SubCell"/>
</dbReference>
<evidence type="ECO:0000313" key="7">
    <source>
        <dbReference type="Proteomes" id="UP000590740"/>
    </source>
</evidence>
<dbReference type="InterPro" id="IPR035952">
    <property type="entry name" value="Rhomboid-like_sf"/>
</dbReference>
<evidence type="ECO:0000256" key="3">
    <source>
        <dbReference type="ARBA" id="ARBA00022989"/>
    </source>
</evidence>
<dbReference type="EMBL" id="JACHIG010000004">
    <property type="protein sequence ID" value="MBB5032510.1"/>
    <property type="molecule type" value="Genomic_DNA"/>
</dbReference>
<evidence type="ECO:0000256" key="2">
    <source>
        <dbReference type="ARBA" id="ARBA00022692"/>
    </source>
</evidence>
<reference evidence="6 7" key="1">
    <citation type="submission" date="2020-08" db="EMBL/GenBank/DDBJ databases">
        <title>Genomic Encyclopedia of Type Strains, Phase IV (KMG-IV): sequencing the most valuable type-strain genomes for metagenomic binning, comparative biology and taxonomic classification.</title>
        <authorList>
            <person name="Goeker M."/>
        </authorList>
    </citation>
    <scope>NUCLEOTIDE SEQUENCE [LARGE SCALE GENOMIC DNA]</scope>
    <source>
        <strain evidence="6 7">DSM 12252</strain>
    </source>
</reference>
<feature type="transmembrane region" description="Helical" evidence="5">
    <location>
        <begin position="12"/>
        <end position="37"/>
    </location>
</feature>
<sequence length="262" mass="29496">MPLISKLESKLGRFAIPGLVQTIAIFQLLVLMIVTLMSKEGAAAYLQFLKLDPDRVMHGEVWRLITHVFIPGNFSLIWALIGTMFMMWIGRSLDAAWGAFRVNLYIFGWMLAVTLGALFLGWPAPGMFLYQTLLFAFATLFPNEEIFIYFILPVKMKWVAALTAGMTALMVIREPLLVLPVLLWHLNYLVAFGPGFVSERARMAQVASRRSRFESAKMPASSFFHQCSVCKKTDLDDPQLDFRVLDSGEEICSACRAKRTGG</sequence>
<keyword evidence="3 5" id="KW-1133">Transmembrane helix</keyword>
<protein>
    <recommendedName>
        <fullName evidence="8">Peptidase S54 rhomboid domain-containing protein</fullName>
    </recommendedName>
</protein>
<accession>A0A7W8DJZ0</accession>
<dbReference type="Gene3D" id="1.20.1540.10">
    <property type="entry name" value="Rhomboid-like"/>
    <property type="match status" value="1"/>
</dbReference>
<evidence type="ECO:0000256" key="4">
    <source>
        <dbReference type="ARBA" id="ARBA00023136"/>
    </source>
</evidence>
<dbReference type="Proteomes" id="UP000590740">
    <property type="component" value="Unassembled WGS sequence"/>
</dbReference>
<name>A0A7W8DJZ0_9BACT</name>